<dbReference type="EMBL" id="AQQW01000009">
    <property type="protein sequence ID" value="ETW11897.1"/>
    <property type="molecule type" value="Genomic_DNA"/>
</dbReference>
<gene>
    <name evidence="2" type="ORF">ATO8_14562</name>
</gene>
<proteinExistence type="predicted"/>
<protein>
    <recommendedName>
        <fullName evidence="1">Hedgehog/Intein (Hint) domain-containing protein</fullName>
    </recommendedName>
</protein>
<dbReference type="STRING" id="1379903.ATO8_14562"/>
<keyword evidence="3" id="KW-1185">Reference proteome</keyword>
<sequence length="226" mass="24566">MRRYEAAALLPDLTIRHTSVTAPALPVFEEATAAFARGTLVQTVGGPVAVEDLLPGDYLETTRGPEPVVWIGSTSFIPNVQSTDSGLLALTRIVAEAMGPAKPGNDLVLGPGARMVEDCARLKTLIGQSRVLVPVTDQRDGDRILEIRPAGSVDLYHLALRHHGTIRVGGLELESYHPGTTIKRRLDEETMPLFRKLFPHLEGFDGFGELNLPRTTREVLDSLGSR</sequence>
<accession>W4HGN5</accession>
<comment type="caution">
    <text evidence="2">The sequence shown here is derived from an EMBL/GenBank/DDBJ whole genome shotgun (WGS) entry which is preliminary data.</text>
</comment>
<dbReference type="AlphaFoldDB" id="W4HGN5"/>
<dbReference type="RefSeq" id="WP_043845450.1">
    <property type="nucleotide sequence ID" value="NZ_AQQW01000009.1"/>
</dbReference>
<dbReference type="Pfam" id="PF13403">
    <property type="entry name" value="Hint_2"/>
    <property type="match status" value="1"/>
</dbReference>
<dbReference type="Proteomes" id="UP000019063">
    <property type="component" value="Unassembled WGS sequence"/>
</dbReference>
<dbReference type="InterPro" id="IPR028992">
    <property type="entry name" value="Hedgehog/Intein_dom"/>
</dbReference>
<evidence type="ECO:0000313" key="3">
    <source>
        <dbReference type="Proteomes" id="UP000019063"/>
    </source>
</evidence>
<dbReference type="OrthoDB" id="6305173at2"/>
<reference evidence="2 3" key="1">
    <citation type="journal article" date="2014" name="Antonie Van Leeuwenhoek">
        <title>Roseivivax atlanticus sp. nov., isolated from surface seawater of the Atlantic Ocean.</title>
        <authorList>
            <person name="Li G."/>
            <person name="Lai Q."/>
            <person name="Liu X."/>
            <person name="Sun F."/>
            <person name="Shao Z."/>
        </authorList>
    </citation>
    <scope>NUCLEOTIDE SEQUENCE [LARGE SCALE GENOMIC DNA]</scope>
    <source>
        <strain evidence="2 3">22II-s10s</strain>
    </source>
</reference>
<feature type="domain" description="Hedgehog/Intein (Hint)" evidence="1">
    <location>
        <begin position="34"/>
        <end position="179"/>
    </location>
</feature>
<organism evidence="2 3">
    <name type="scientific">Roseivivax marinus</name>
    <dbReference type="NCBI Taxonomy" id="1379903"/>
    <lineage>
        <taxon>Bacteria</taxon>
        <taxon>Pseudomonadati</taxon>
        <taxon>Pseudomonadota</taxon>
        <taxon>Alphaproteobacteria</taxon>
        <taxon>Rhodobacterales</taxon>
        <taxon>Roseobacteraceae</taxon>
        <taxon>Roseivivax</taxon>
    </lineage>
</organism>
<name>W4HGN5_9RHOB</name>
<evidence type="ECO:0000259" key="1">
    <source>
        <dbReference type="Pfam" id="PF13403"/>
    </source>
</evidence>
<dbReference type="eggNOG" id="COG2931">
    <property type="taxonomic scope" value="Bacteria"/>
</dbReference>
<evidence type="ECO:0000313" key="2">
    <source>
        <dbReference type="EMBL" id="ETW11897.1"/>
    </source>
</evidence>